<feature type="compositionally biased region" description="Low complexity" evidence="3">
    <location>
        <begin position="330"/>
        <end position="346"/>
    </location>
</feature>
<feature type="compositionally biased region" description="Basic and acidic residues" evidence="3">
    <location>
        <begin position="760"/>
        <end position="771"/>
    </location>
</feature>
<feature type="region of interest" description="Disordered" evidence="3">
    <location>
        <begin position="264"/>
        <end position="302"/>
    </location>
</feature>
<dbReference type="CDD" id="cd05510">
    <property type="entry name" value="Bromo_SPT7_like"/>
    <property type="match status" value="1"/>
</dbReference>
<dbReference type="PROSITE" id="PS50014">
    <property type="entry name" value="BROMODOMAIN_2"/>
    <property type="match status" value="1"/>
</dbReference>
<dbReference type="InterPro" id="IPR018359">
    <property type="entry name" value="Bromodomain_CS"/>
</dbReference>
<feature type="domain" description="Bromo" evidence="4">
    <location>
        <begin position="52"/>
        <end position="122"/>
    </location>
</feature>
<organism evidence="5 6">
    <name type="scientific">Ustilago trichophora</name>
    <dbReference type="NCBI Taxonomy" id="86804"/>
    <lineage>
        <taxon>Eukaryota</taxon>
        <taxon>Fungi</taxon>
        <taxon>Dikarya</taxon>
        <taxon>Basidiomycota</taxon>
        <taxon>Ustilaginomycotina</taxon>
        <taxon>Ustilaginomycetes</taxon>
        <taxon>Ustilaginales</taxon>
        <taxon>Ustilaginaceae</taxon>
        <taxon>Ustilago</taxon>
    </lineage>
</organism>
<dbReference type="PRINTS" id="PR00503">
    <property type="entry name" value="BROMODOMAIN"/>
</dbReference>
<dbReference type="CDD" id="cd22927">
    <property type="entry name" value="HFD_SPT7"/>
    <property type="match status" value="1"/>
</dbReference>
<dbReference type="SMART" id="SM00297">
    <property type="entry name" value="BROMO"/>
    <property type="match status" value="1"/>
</dbReference>
<feature type="region of interest" description="Disordered" evidence="3">
    <location>
        <begin position="718"/>
        <end position="737"/>
    </location>
</feature>
<gene>
    <name evidence="5" type="ORF">UTRI_05570</name>
</gene>
<feature type="compositionally biased region" description="Basic and acidic residues" evidence="3">
    <location>
        <begin position="689"/>
        <end position="701"/>
    </location>
</feature>
<feature type="region of interest" description="Disordered" evidence="3">
    <location>
        <begin position="669"/>
        <end position="710"/>
    </location>
</feature>
<feature type="compositionally biased region" description="Low complexity" evidence="3">
    <location>
        <begin position="772"/>
        <end position="781"/>
    </location>
</feature>
<keyword evidence="6" id="KW-1185">Reference proteome</keyword>
<dbReference type="Proteomes" id="UP000324022">
    <property type="component" value="Unassembled WGS sequence"/>
</dbReference>
<feature type="region of interest" description="Disordered" evidence="3">
    <location>
        <begin position="330"/>
        <end position="353"/>
    </location>
</feature>
<evidence type="ECO:0000256" key="3">
    <source>
        <dbReference type="SAM" id="MobiDB-lite"/>
    </source>
</evidence>
<dbReference type="GO" id="GO:0005198">
    <property type="term" value="F:structural molecule activity"/>
    <property type="evidence" value="ECO:0007669"/>
    <property type="project" value="TreeGrafter"/>
</dbReference>
<dbReference type="PANTHER" id="PTHR47343:SF1">
    <property type="entry name" value="TRANSCRIPTIONAL ACTIVATOR SPT7"/>
    <property type="match status" value="1"/>
</dbReference>
<dbReference type="InterPro" id="IPR009072">
    <property type="entry name" value="Histone-fold"/>
</dbReference>
<dbReference type="AlphaFoldDB" id="A0A5C3EGU3"/>
<feature type="region of interest" description="Disordered" evidence="3">
    <location>
        <begin position="760"/>
        <end position="804"/>
    </location>
</feature>
<evidence type="ECO:0000256" key="2">
    <source>
        <dbReference type="PROSITE-ProRule" id="PRU00035"/>
    </source>
</evidence>
<evidence type="ECO:0000313" key="6">
    <source>
        <dbReference type="Proteomes" id="UP000324022"/>
    </source>
</evidence>
<reference evidence="5 6" key="1">
    <citation type="submission" date="2018-03" db="EMBL/GenBank/DDBJ databases">
        <authorList>
            <person name="Guldener U."/>
        </authorList>
    </citation>
    <scope>NUCLEOTIDE SEQUENCE [LARGE SCALE GENOMIC DNA]</scope>
    <source>
        <strain evidence="5 6">NBRC100155</strain>
    </source>
</reference>
<dbReference type="InterPro" id="IPR001487">
    <property type="entry name" value="Bromodomain"/>
</dbReference>
<dbReference type="GO" id="GO:0000124">
    <property type="term" value="C:SAGA complex"/>
    <property type="evidence" value="ECO:0007669"/>
    <property type="project" value="InterPro"/>
</dbReference>
<dbReference type="GO" id="GO:0046695">
    <property type="term" value="C:SLIK (SAGA-like) complex"/>
    <property type="evidence" value="ECO:0007669"/>
    <property type="project" value="InterPro"/>
</dbReference>
<evidence type="ECO:0000256" key="1">
    <source>
        <dbReference type="ARBA" id="ARBA00023117"/>
    </source>
</evidence>
<dbReference type="Gene3D" id="1.20.920.10">
    <property type="entry name" value="Bromodomain-like"/>
    <property type="match status" value="1"/>
</dbReference>
<feature type="compositionally biased region" description="Low complexity" evidence="3">
    <location>
        <begin position="276"/>
        <end position="302"/>
    </location>
</feature>
<evidence type="ECO:0000259" key="4">
    <source>
        <dbReference type="PROSITE" id="PS50014"/>
    </source>
</evidence>
<sequence length="804" mass="88660">MKYLLQAIEAKRASVKLGDAELRDLLTEVCKGRDEREEFIESIDRIITELKNYTEHSTAFLSKVSKRDAPDYYEVIKHPMDLGTMQKKVKSGQYKSKKQFAHDLNLIWDNCLLYNSDPTHPLRRNVQFMRKKANHLLEFISDKSDVKDALVQWGTTAPATAIIGANGKVEDGSAKAEVAGKEEVRKRKRRVTGGDEGKFEDQEAFIRTPAGMLEFGRIDAALSVMEGPSSRPIVMAPVEAMDRIKEKEEEEDVLSTVLGSIFPPLTRAKGKEKATPEPQSQSQSRSQTQSQPSSTPAPSVVTSEVSSLDASADWFTVTASHSLMTSALPVLPSSSLLPPSDTLSDAKMNGKKRKKPFHLVPATRRKGLQGRIARNIRTLHKVQATHAKFLSLAHYVENEAPIPAYLTSMSSDEEDSDYPSDVEDTSSPVSQFDPPPRRHPLARISAESAREHASYNVRTLLAHQGFEGGHRGAVDVLTDALGEFIGNMGRLLRIYSDRYASSMSVEEMVLHTLQESGGTDVIGLENYIRNDVERYGSKMADLLRKLRGSYREQFNQSTERGVIEDEALFADNGEALVAGNFAEDLGDDYFGFRELGLDRELGVSGLTVPTRLFYGRAKNANSALAARGGLAKENVLPYPPPPEPIPLIAAAIGDQIGLLQPFYQEKLREHRARVKHQESSSSAVGQMNTKDDEQAEGKPASEEDEEAQQKFDPVVQANTLPDQEQEKQRYKVPPTGKMPKRAIWSVAAERKLVLDRMAMQEKAEREARERANGSAGVAMSAGGAGAATGNKGKEGKLKKNAITA</sequence>
<dbReference type="InterPro" id="IPR037782">
    <property type="entry name" value="Spt7"/>
</dbReference>
<dbReference type="GO" id="GO:0046982">
    <property type="term" value="F:protein heterodimerization activity"/>
    <property type="evidence" value="ECO:0007669"/>
    <property type="project" value="InterPro"/>
</dbReference>
<keyword evidence="1 2" id="KW-0103">Bromodomain</keyword>
<dbReference type="OrthoDB" id="21449at2759"/>
<accession>A0A5C3EGU3</accession>
<dbReference type="SUPFAM" id="SSF47370">
    <property type="entry name" value="Bromodomain"/>
    <property type="match status" value="1"/>
</dbReference>
<feature type="compositionally biased region" description="Polar residues" evidence="3">
    <location>
        <begin position="679"/>
        <end position="688"/>
    </location>
</feature>
<dbReference type="Pfam" id="PF00439">
    <property type="entry name" value="Bromodomain"/>
    <property type="match status" value="1"/>
</dbReference>
<proteinExistence type="predicted"/>
<dbReference type="FunFam" id="1.20.920.10:FF:000070">
    <property type="entry name" value="Related to transcription regulator SPT7"/>
    <property type="match status" value="1"/>
</dbReference>
<dbReference type="GO" id="GO:0006325">
    <property type="term" value="P:chromatin organization"/>
    <property type="evidence" value="ECO:0007669"/>
    <property type="project" value="UniProtKB-ARBA"/>
</dbReference>
<evidence type="ECO:0000313" key="5">
    <source>
        <dbReference type="EMBL" id="SPO29748.1"/>
    </source>
</evidence>
<dbReference type="Gene3D" id="1.10.20.10">
    <property type="entry name" value="Histone, subunit A"/>
    <property type="match status" value="1"/>
</dbReference>
<feature type="region of interest" description="Disordered" evidence="3">
    <location>
        <begin position="409"/>
        <end position="438"/>
    </location>
</feature>
<dbReference type="InterPro" id="IPR036427">
    <property type="entry name" value="Bromodomain-like_sf"/>
</dbReference>
<feature type="compositionally biased region" description="Acidic residues" evidence="3">
    <location>
        <begin position="411"/>
        <end position="424"/>
    </location>
</feature>
<name>A0A5C3EGU3_9BASI</name>
<dbReference type="GO" id="GO:0006357">
    <property type="term" value="P:regulation of transcription by RNA polymerase II"/>
    <property type="evidence" value="ECO:0007669"/>
    <property type="project" value="TreeGrafter"/>
</dbReference>
<dbReference type="EMBL" id="OOIN01000029">
    <property type="protein sequence ID" value="SPO29748.1"/>
    <property type="molecule type" value="Genomic_DNA"/>
</dbReference>
<dbReference type="PANTHER" id="PTHR47343">
    <property type="entry name" value="TRANSCRIPTIONAL ACTIVATOR SPT7"/>
    <property type="match status" value="1"/>
</dbReference>
<dbReference type="PROSITE" id="PS00633">
    <property type="entry name" value="BROMODOMAIN_1"/>
    <property type="match status" value="1"/>
</dbReference>
<protein>
    <submittedName>
        <fullName evidence="5">Related to transcription regulator SPT7</fullName>
    </submittedName>
</protein>